<comment type="caution">
    <text evidence="1">The sequence shown here is derived from an EMBL/GenBank/DDBJ whole genome shotgun (WGS) entry which is preliminary data.</text>
</comment>
<organism evidence="1">
    <name type="scientific">bioreactor metagenome</name>
    <dbReference type="NCBI Taxonomy" id="1076179"/>
    <lineage>
        <taxon>unclassified sequences</taxon>
        <taxon>metagenomes</taxon>
        <taxon>ecological metagenomes</taxon>
    </lineage>
</organism>
<dbReference type="AlphaFoldDB" id="A0A645D397"/>
<dbReference type="EMBL" id="VSSQ01032545">
    <property type="protein sequence ID" value="MPM83836.1"/>
    <property type="molecule type" value="Genomic_DNA"/>
</dbReference>
<name>A0A645D397_9ZZZZ</name>
<reference evidence="1" key="1">
    <citation type="submission" date="2019-08" db="EMBL/GenBank/DDBJ databases">
        <authorList>
            <person name="Kucharzyk K."/>
            <person name="Murdoch R.W."/>
            <person name="Higgins S."/>
            <person name="Loffler F."/>
        </authorList>
    </citation>
    <scope>NUCLEOTIDE SEQUENCE</scope>
</reference>
<evidence type="ECO:0000313" key="1">
    <source>
        <dbReference type="EMBL" id="MPM83836.1"/>
    </source>
</evidence>
<proteinExistence type="predicted"/>
<gene>
    <name evidence="1" type="ORF">SDC9_130905</name>
</gene>
<sequence length="189" mass="20615">MLDYDNGLVTLANYEGFKIKFIGSWDMPFANYRLSDSLSSDGKFTSDATLIAVTNCDQIEFYGIGLKLVGMSEFKTGQMFVRGATRITQWADATAPQGVGQVTTSLDTDKVVAQFSGTSLMAKEHVYSILLVDGSGNPLPLYYTKNTTVEANADGTVNSITLMFDEDEDISSVQAIYVLVDTYPVYSGK</sequence>
<accession>A0A645D397</accession>
<protein>
    <submittedName>
        <fullName evidence="1">Uncharacterized protein</fullName>
    </submittedName>
</protein>